<protein>
    <submittedName>
        <fullName evidence="4">Sugar O-acyltransferase, sialic acid O-acetyltransferase NeuD family</fullName>
    </submittedName>
</protein>
<feature type="domain" description="PglD N-terminal" evidence="3">
    <location>
        <begin position="5"/>
        <end position="82"/>
    </location>
</feature>
<evidence type="ECO:0000259" key="3">
    <source>
        <dbReference type="Pfam" id="PF17836"/>
    </source>
</evidence>
<feature type="site" description="Increases basicity of active site His" evidence="1">
    <location>
        <position position="139"/>
    </location>
</feature>
<evidence type="ECO:0000256" key="1">
    <source>
        <dbReference type="PIRSR" id="PIRSR620019-1"/>
    </source>
</evidence>
<evidence type="ECO:0000313" key="4">
    <source>
        <dbReference type="EMBL" id="SHI96134.1"/>
    </source>
</evidence>
<keyword evidence="4" id="KW-0808">Transferase</keyword>
<evidence type="ECO:0000256" key="2">
    <source>
        <dbReference type="PIRSR" id="PIRSR620019-2"/>
    </source>
</evidence>
<feature type="binding site" evidence="2">
    <location>
        <position position="147"/>
    </location>
    <ligand>
        <name>acetyl-CoA</name>
        <dbReference type="ChEBI" id="CHEBI:57288"/>
    </ligand>
</feature>
<evidence type="ECO:0000313" key="5">
    <source>
        <dbReference type="Proteomes" id="UP000191240"/>
    </source>
</evidence>
<dbReference type="InterPro" id="IPR041561">
    <property type="entry name" value="PglD_N"/>
</dbReference>
<dbReference type="InterPro" id="IPR050179">
    <property type="entry name" value="Trans_hexapeptide_repeat"/>
</dbReference>
<dbReference type="EMBL" id="FQYW01000020">
    <property type="protein sequence ID" value="SHI96134.1"/>
    <property type="molecule type" value="Genomic_DNA"/>
</dbReference>
<sequence length="191" mass="20228">MIMEDILIVGFGGHAKSVADCIEREGKYHIVGYTDMREADSRYSYLGSDDELQAIFDGGVKNAIIGIGYMGKSAVRQHLYATLKKMGFYLPVVTDPSAIVSSTAVVGEGTFIGKCAVINAEANIGKMAIINTKVLIEHECVVDDFSHVAVGAVLCGQVKVGKAAFIGANATVIQCRQIESNGIVPAGATIR</sequence>
<dbReference type="SUPFAM" id="SSF51161">
    <property type="entry name" value="Trimeric LpxA-like enzymes"/>
    <property type="match status" value="1"/>
</dbReference>
<keyword evidence="4" id="KW-0012">Acyltransferase</keyword>
<dbReference type="CDD" id="cd03360">
    <property type="entry name" value="LbH_AT_putative"/>
    <property type="match status" value="1"/>
</dbReference>
<organism evidence="4 5">
    <name type="scientific">Anaerovibrio lipolyticus DSM 3074</name>
    <dbReference type="NCBI Taxonomy" id="1120997"/>
    <lineage>
        <taxon>Bacteria</taxon>
        <taxon>Bacillati</taxon>
        <taxon>Bacillota</taxon>
        <taxon>Negativicutes</taxon>
        <taxon>Selenomonadales</taxon>
        <taxon>Selenomonadaceae</taxon>
        <taxon>Anaerovibrio</taxon>
    </lineage>
</organism>
<dbReference type="Pfam" id="PF17836">
    <property type="entry name" value="PglD_N"/>
    <property type="match status" value="1"/>
</dbReference>
<dbReference type="Gene3D" id="3.40.50.20">
    <property type="match status" value="1"/>
</dbReference>
<feature type="binding site" evidence="2">
    <location>
        <position position="71"/>
    </location>
    <ligand>
        <name>substrate</name>
    </ligand>
</feature>
<dbReference type="PANTHER" id="PTHR43300:SF7">
    <property type="entry name" value="UDP-N-ACETYLBACILLOSAMINE N-ACETYLTRANSFERASE"/>
    <property type="match status" value="1"/>
</dbReference>
<feature type="active site" description="Proton acceptor" evidence="1">
    <location>
        <position position="138"/>
    </location>
</feature>
<dbReference type="PANTHER" id="PTHR43300">
    <property type="entry name" value="ACETYLTRANSFERASE"/>
    <property type="match status" value="1"/>
</dbReference>
<dbReference type="Gene3D" id="2.160.10.10">
    <property type="entry name" value="Hexapeptide repeat proteins"/>
    <property type="match status" value="1"/>
</dbReference>
<name>A0A1M6FEI9_9FIRM</name>
<dbReference type="InterPro" id="IPR011004">
    <property type="entry name" value="Trimer_LpxA-like_sf"/>
</dbReference>
<dbReference type="Proteomes" id="UP000191240">
    <property type="component" value="Unassembled WGS sequence"/>
</dbReference>
<dbReference type="AlphaFoldDB" id="A0A1M6FEI9"/>
<dbReference type="GO" id="GO:0016746">
    <property type="term" value="F:acyltransferase activity"/>
    <property type="evidence" value="ECO:0007669"/>
    <property type="project" value="UniProtKB-KW"/>
</dbReference>
<proteinExistence type="predicted"/>
<gene>
    <name evidence="4" type="ORF">SAMN02745671_02244</name>
</gene>
<reference evidence="4 5" key="1">
    <citation type="submission" date="2016-11" db="EMBL/GenBank/DDBJ databases">
        <authorList>
            <person name="Jaros S."/>
            <person name="Januszkiewicz K."/>
            <person name="Wedrychowicz H."/>
        </authorList>
    </citation>
    <scope>NUCLEOTIDE SEQUENCE [LARGE SCALE GENOMIC DNA]</scope>
    <source>
        <strain evidence="4 5">DSM 3074</strain>
    </source>
</reference>
<dbReference type="InterPro" id="IPR020019">
    <property type="entry name" value="AcTrfase_PglD-like"/>
</dbReference>
<accession>A0A1M6FEI9</accession>
<dbReference type="NCBIfam" id="TIGR03570">
    <property type="entry name" value="NeuD_NnaD"/>
    <property type="match status" value="1"/>
</dbReference>